<dbReference type="InterPro" id="IPR027417">
    <property type="entry name" value="P-loop_NTPase"/>
</dbReference>
<dbReference type="EMBL" id="CAJNNW010028534">
    <property type="protein sequence ID" value="CAE8696582.1"/>
    <property type="molecule type" value="Genomic_DNA"/>
</dbReference>
<dbReference type="Gene3D" id="3.40.50.300">
    <property type="entry name" value="P-loop containing nucleotide triphosphate hydrolases"/>
    <property type="match status" value="1"/>
</dbReference>
<feature type="non-terminal residue" evidence="1">
    <location>
        <position position="256"/>
    </location>
</feature>
<dbReference type="SUPFAM" id="SSF52540">
    <property type="entry name" value="P-loop containing nucleoside triphosphate hydrolases"/>
    <property type="match status" value="1"/>
</dbReference>
<evidence type="ECO:0008006" key="3">
    <source>
        <dbReference type="Google" id="ProtNLM"/>
    </source>
</evidence>
<evidence type="ECO:0000313" key="1">
    <source>
        <dbReference type="EMBL" id="CAE8696582.1"/>
    </source>
</evidence>
<feature type="non-terminal residue" evidence="1">
    <location>
        <position position="1"/>
    </location>
</feature>
<reference evidence="1" key="1">
    <citation type="submission" date="2021-02" db="EMBL/GenBank/DDBJ databases">
        <authorList>
            <person name="Dougan E. K."/>
            <person name="Rhodes N."/>
            <person name="Thang M."/>
            <person name="Chan C."/>
        </authorList>
    </citation>
    <scope>NUCLEOTIDE SEQUENCE</scope>
</reference>
<accession>A0A813K467</accession>
<comment type="caution">
    <text evidence="1">The sequence shown here is derived from an EMBL/GenBank/DDBJ whole genome shotgun (WGS) entry which is preliminary data.</text>
</comment>
<evidence type="ECO:0000313" key="2">
    <source>
        <dbReference type="Proteomes" id="UP000626109"/>
    </source>
</evidence>
<dbReference type="AlphaFoldDB" id="A0A813K467"/>
<protein>
    <recommendedName>
        <fullName evidence="3">Sulfotransferase domain-containing protein</fullName>
    </recommendedName>
</protein>
<sequence>PFWLKLLPPSGSNPREIRSFCFLEFPCRPRGLSATTTPTTETSFFTLWRLATPQHFVGQMKFTRLVLGLAFPPLLAANSSNDNDNNENSVTCGVDRRLGGEAFVDEFSGGKAEGTLMLQVGGQRYQQPSASASIGTSAATISQAPKLPAAAPSTSPVPAATSSSLCSSGRLLPEFYILGVPKCGTTSLAELAMRQLGVQPAIMPRYKQLAAAYDGEFTDDDSFYSQKEFHFFDFVSKEAPAEVLGNATHVRELWLR</sequence>
<organism evidence="1 2">
    <name type="scientific">Polarella glacialis</name>
    <name type="common">Dinoflagellate</name>
    <dbReference type="NCBI Taxonomy" id="89957"/>
    <lineage>
        <taxon>Eukaryota</taxon>
        <taxon>Sar</taxon>
        <taxon>Alveolata</taxon>
        <taxon>Dinophyceae</taxon>
        <taxon>Suessiales</taxon>
        <taxon>Suessiaceae</taxon>
        <taxon>Polarella</taxon>
    </lineage>
</organism>
<name>A0A813K467_POLGL</name>
<dbReference type="Proteomes" id="UP000626109">
    <property type="component" value="Unassembled WGS sequence"/>
</dbReference>
<proteinExistence type="predicted"/>
<gene>
    <name evidence="1" type="ORF">PGLA2088_LOCUS29889</name>
</gene>